<name>A0AAE0I5U0_9PEZI</name>
<organism evidence="1 2">
    <name type="scientific">Apodospora peruviana</name>
    <dbReference type="NCBI Taxonomy" id="516989"/>
    <lineage>
        <taxon>Eukaryota</taxon>
        <taxon>Fungi</taxon>
        <taxon>Dikarya</taxon>
        <taxon>Ascomycota</taxon>
        <taxon>Pezizomycotina</taxon>
        <taxon>Sordariomycetes</taxon>
        <taxon>Sordariomycetidae</taxon>
        <taxon>Sordariales</taxon>
        <taxon>Lasiosphaeriaceae</taxon>
        <taxon>Apodospora</taxon>
    </lineage>
</organism>
<sequence length="376" mass="42831">MANGLSNPPFIPRLNDAFDDGPAMISAPSNHISISFTSASASISALVVEFQFFPILPTEIRLIIWEECVAVDEHGPASTPGCLITTSYHIRNVLALVNWEASLVALRLESAEDLLSTTVILDTIRMRMPVFSPRPRFSLHDLDVDHHRDVLYLTEPTNPLCPFQSRFETRYWPDHIQQLVLTLNWCRNDDFMEAWVFNDDEAMTSLFIRLFSLRRLWFVLCLDMMVLPAEYCSLSGEVIDHGATDAHPHPEAMKQLAHAIHSPDTYKEERLDFGFLPLPQVLLDDTDRLPPDWARLMLKAKIELTNLRHISAKLNRSDMDMRLAVEPTNAIWQGQAQGQAHGQEAPDLPSQIAAYRSLTPTPPLRYQDHSYPERRL</sequence>
<proteinExistence type="predicted"/>
<accession>A0AAE0I5U0</accession>
<protein>
    <submittedName>
        <fullName evidence="1">Uncharacterized protein</fullName>
    </submittedName>
</protein>
<dbReference type="EMBL" id="JAUEDM010000004">
    <property type="protein sequence ID" value="KAK3319042.1"/>
    <property type="molecule type" value="Genomic_DNA"/>
</dbReference>
<reference evidence="1" key="1">
    <citation type="journal article" date="2023" name="Mol. Phylogenet. Evol.">
        <title>Genome-scale phylogeny and comparative genomics of the fungal order Sordariales.</title>
        <authorList>
            <person name="Hensen N."/>
            <person name="Bonometti L."/>
            <person name="Westerberg I."/>
            <person name="Brannstrom I.O."/>
            <person name="Guillou S."/>
            <person name="Cros-Aarteil S."/>
            <person name="Calhoun S."/>
            <person name="Haridas S."/>
            <person name="Kuo A."/>
            <person name="Mondo S."/>
            <person name="Pangilinan J."/>
            <person name="Riley R."/>
            <person name="LaButti K."/>
            <person name="Andreopoulos B."/>
            <person name="Lipzen A."/>
            <person name="Chen C."/>
            <person name="Yan M."/>
            <person name="Daum C."/>
            <person name="Ng V."/>
            <person name="Clum A."/>
            <person name="Steindorff A."/>
            <person name="Ohm R.A."/>
            <person name="Martin F."/>
            <person name="Silar P."/>
            <person name="Natvig D.O."/>
            <person name="Lalanne C."/>
            <person name="Gautier V."/>
            <person name="Ament-Velasquez S.L."/>
            <person name="Kruys A."/>
            <person name="Hutchinson M.I."/>
            <person name="Powell A.J."/>
            <person name="Barry K."/>
            <person name="Miller A.N."/>
            <person name="Grigoriev I.V."/>
            <person name="Debuchy R."/>
            <person name="Gladieux P."/>
            <person name="Hiltunen Thoren M."/>
            <person name="Johannesson H."/>
        </authorList>
    </citation>
    <scope>NUCLEOTIDE SEQUENCE</scope>
    <source>
        <strain evidence="1">CBS 118394</strain>
    </source>
</reference>
<dbReference type="Proteomes" id="UP001283341">
    <property type="component" value="Unassembled WGS sequence"/>
</dbReference>
<evidence type="ECO:0000313" key="1">
    <source>
        <dbReference type="EMBL" id="KAK3319042.1"/>
    </source>
</evidence>
<evidence type="ECO:0000313" key="2">
    <source>
        <dbReference type="Proteomes" id="UP001283341"/>
    </source>
</evidence>
<keyword evidence="2" id="KW-1185">Reference proteome</keyword>
<comment type="caution">
    <text evidence="1">The sequence shown here is derived from an EMBL/GenBank/DDBJ whole genome shotgun (WGS) entry which is preliminary data.</text>
</comment>
<dbReference type="AlphaFoldDB" id="A0AAE0I5U0"/>
<gene>
    <name evidence="1" type="ORF">B0H66DRAFT_623385</name>
</gene>
<reference evidence="1" key="2">
    <citation type="submission" date="2023-06" db="EMBL/GenBank/DDBJ databases">
        <authorList>
            <consortium name="Lawrence Berkeley National Laboratory"/>
            <person name="Haridas S."/>
            <person name="Hensen N."/>
            <person name="Bonometti L."/>
            <person name="Westerberg I."/>
            <person name="Brannstrom I.O."/>
            <person name="Guillou S."/>
            <person name="Cros-Aarteil S."/>
            <person name="Calhoun S."/>
            <person name="Kuo A."/>
            <person name="Mondo S."/>
            <person name="Pangilinan J."/>
            <person name="Riley R."/>
            <person name="Labutti K."/>
            <person name="Andreopoulos B."/>
            <person name="Lipzen A."/>
            <person name="Chen C."/>
            <person name="Yanf M."/>
            <person name="Daum C."/>
            <person name="Ng V."/>
            <person name="Clum A."/>
            <person name="Steindorff A."/>
            <person name="Ohm R."/>
            <person name="Martin F."/>
            <person name="Silar P."/>
            <person name="Natvig D."/>
            <person name="Lalanne C."/>
            <person name="Gautier V."/>
            <person name="Ament-Velasquez S.L."/>
            <person name="Kruys A."/>
            <person name="Hutchinson M.I."/>
            <person name="Powell A.J."/>
            <person name="Barry K."/>
            <person name="Miller A.N."/>
            <person name="Grigoriev I.V."/>
            <person name="Debuchy R."/>
            <person name="Gladieux P."/>
            <person name="Thoren M.H."/>
            <person name="Johannesson H."/>
        </authorList>
    </citation>
    <scope>NUCLEOTIDE SEQUENCE</scope>
    <source>
        <strain evidence="1">CBS 118394</strain>
    </source>
</reference>